<dbReference type="Proteomes" id="UP000030762">
    <property type="component" value="Unassembled WGS sequence"/>
</dbReference>
<proteinExistence type="predicted"/>
<evidence type="ECO:0000313" key="2">
    <source>
        <dbReference type="EMBL" id="EQC36076.1"/>
    </source>
</evidence>
<evidence type="ECO:0000313" key="3">
    <source>
        <dbReference type="Proteomes" id="UP000030762"/>
    </source>
</evidence>
<feature type="coiled-coil region" evidence="1">
    <location>
        <begin position="27"/>
        <end position="110"/>
    </location>
</feature>
<evidence type="ECO:0000256" key="1">
    <source>
        <dbReference type="SAM" id="Coils"/>
    </source>
</evidence>
<dbReference type="EMBL" id="JH767148">
    <property type="protein sequence ID" value="EQC36076.1"/>
    <property type="molecule type" value="Genomic_DNA"/>
</dbReference>
<dbReference type="AlphaFoldDB" id="T0QMZ2"/>
<dbReference type="OMA" id="MAPYEAR"/>
<dbReference type="OrthoDB" id="72084at2759"/>
<keyword evidence="3" id="KW-1185">Reference proteome</keyword>
<dbReference type="GeneID" id="19946923"/>
<dbReference type="VEuPathDB" id="FungiDB:SDRG_06196"/>
<protein>
    <submittedName>
        <fullName evidence="2">Uncharacterized protein</fullName>
    </submittedName>
</protein>
<dbReference type="InParanoid" id="T0QMZ2"/>
<sequence length="459" mass="51586">MSSDGRRDSLGDLHAAAHAGLQLLASNEALQTTVHELEAALQTARLECDDWAGKHELCWKQRCEAIYEVNFLLKTNKELQMEVARLNDKCVCLEREAMKLENRLVHAETSLRRYVVEKKERRTSNPSLLAEKRRSNHAIVAPEPSPPIDVASVMAPYEARLRSLAAELEASRDVETKYAAATGTIEDQETQIEDLKTQIEDQKHQIENLQAQAESITAQCESWRAQSDSNKARLSGLEEEQIEERAVLASMRESTEHLKQNIAALEDALAEAQRQASISHDLRDRLVALHVCMVVPSNQTDEPESRSDDETQRLAETLDHVLELLNELKNQQPLSWLQRPTILTLPGANDNAAENQSTPLDKRTLTEPIRRLKEVYHAASEADVMGLTDWLHHAKRGTGIGRPFRLYDLSPNEVHGVLTQLMPLLQQQCGVAIQAQRTDRVLYNSDLSLRAQTTADTST</sequence>
<name>T0QMZ2_SAPDV</name>
<accession>T0QMZ2</accession>
<organism evidence="2 3">
    <name type="scientific">Saprolegnia diclina (strain VS20)</name>
    <dbReference type="NCBI Taxonomy" id="1156394"/>
    <lineage>
        <taxon>Eukaryota</taxon>
        <taxon>Sar</taxon>
        <taxon>Stramenopiles</taxon>
        <taxon>Oomycota</taxon>
        <taxon>Saprolegniomycetes</taxon>
        <taxon>Saprolegniales</taxon>
        <taxon>Saprolegniaceae</taxon>
        <taxon>Saprolegnia</taxon>
    </lineage>
</organism>
<keyword evidence="1" id="KW-0175">Coiled coil</keyword>
<feature type="coiled-coil region" evidence="1">
    <location>
        <begin position="178"/>
        <end position="275"/>
    </location>
</feature>
<dbReference type="Gene3D" id="1.10.287.1490">
    <property type="match status" value="1"/>
</dbReference>
<gene>
    <name evidence="2" type="ORF">SDRG_06196</name>
</gene>
<reference evidence="2 3" key="1">
    <citation type="submission" date="2012-04" db="EMBL/GenBank/DDBJ databases">
        <title>The Genome Sequence of Saprolegnia declina VS20.</title>
        <authorList>
            <consortium name="The Broad Institute Genome Sequencing Platform"/>
            <person name="Russ C."/>
            <person name="Nusbaum C."/>
            <person name="Tyler B."/>
            <person name="van West P."/>
            <person name="Dieguez-Uribeondo J."/>
            <person name="de Bruijn I."/>
            <person name="Tripathy S."/>
            <person name="Jiang R."/>
            <person name="Young S.K."/>
            <person name="Zeng Q."/>
            <person name="Gargeya S."/>
            <person name="Fitzgerald M."/>
            <person name="Haas B."/>
            <person name="Abouelleil A."/>
            <person name="Alvarado L."/>
            <person name="Arachchi H.M."/>
            <person name="Berlin A."/>
            <person name="Chapman S.B."/>
            <person name="Goldberg J."/>
            <person name="Griggs A."/>
            <person name="Gujja S."/>
            <person name="Hansen M."/>
            <person name="Howarth C."/>
            <person name="Imamovic A."/>
            <person name="Larimer J."/>
            <person name="McCowen C."/>
            <person name="Montmayeur A."/>
            <person name="Murphy C."/>
            <person name="Neiman D."/>
            <person name="Pearson M."/>
            <person name="Priest M."/>
            <person name="Roberts A."/>
            <person name="Saif S."/>
            <person name="Shea T."/>
            <person name="Sisk P."/>
            <person name="Sykes S."/>
            <person name="Wortman J."/>
            <person name="Nusbaum C."/>
            <person name="Birren B."/>
        </authorList>
    </citation>
    <scope>NUCLEOTIDE SEQUENCE [LARGE SCALE GENOMIC DNA]</scope>
    <source>
        <strain evidence="2 3">VS20</strain>
    </source>
</reference>
<dbReference type="RefSeq" id="XP_008610182.1">
    <property type="nucleotide sequence ID" value="XM_008611960.1"/>
</dbReference>